<dbReference type="InterPro" id="IPR036291">
    <property type="entry name" value="NAD(P)-bd_dom_sf"/>
</dbReference>
<reference evidence="4" key="1">
    <citation type="submission" date="2021-02" db="EMBL/GenBank/DDBJ databases">
        <authorList>
            <person name="Dougan E. K."/>
            <person name="Rhodes N."/>
            <person name="Thang M."/>
            <person name="Chan C."/>
        </authorList>
    </citation>
    <scope>NUCLEOTIDE SEQUENCE</scope>
</reference>
<dbReference type="Proteomes" id="UP000626109">
    <property type="component" value="Unassembled WGS sequence"/>
</dbReference>
<keyword evidence="1" id="KW-0560">Oxidoreductase</keyword>
<evidence type="ECO:0000256" key="2">
    <source>
        <dbReference type="ARBA" id="ARBA00023445"/>
    </source>
</evidence>
<dbReference type="AlphaFoldDB" id="A0A813KTL5"/>
<evidence type="ECO:0000259" key="3">
    <source>
        <dbReference type="Pfam" id="PF01370"/>
    </source>
</evidence>
<dbReference type="Gene3D" id="3.40.50.720">
    <property type="entry name" value="NAD(P)-binding Rossmann-like Domain"/>
    <property type="match status" value="1"/>
</dbReference>
<evidence type="ECO:0000313" key="4">
    <source>
        <dbReference type="EMBL" id="CAE8715553.1"/>
    </source>
</evidence>
<dbReference type="PANTHER" id="PTHR10366:SF564">
    <property type="entry name" value="STEROL-4-ALPHA-CARBOXYLATE 3-DEHYDROGENASE, DECARBOXYLATING"/>
    <property type="match status" value="1"/>
</dbReference>
<comment type="caution">
    <text evidence="4">The sequence shown here is derived from an EMBL/GenBank/DDBJ whole genome shotgun (WGS) entry which is preliminary data.</text>
</comment>
<dbReference type="InterPro" id="IPR050425">
    <property type="entry name" value="NAD(P)_dehydrat-like"/>
</dbReference>
<gene>
    <name evidence="4" type="ORF">PGLA2088_LOCUS38611</name>
</gene>
<feature type="domain" description="NAD-dependent epimerase/dehydratase" evidence="3">
    <location>
        <begin position="18"/>
        <end position="255"/>
    </location>
</feature>
<dbReference type="Pfam" id="PF01370">
    <property type="entry name" value="Epimerase"/>
    <property type="match status" value="1"/>
</dbReference>
<organism evidence="4 5">
    <name type="scientific">Polarella glacialis</name>
    <name type="common">Dinoflagellate</name>
    <dbReference type="NCBI Taxonomy" id="89957"/>
    <lineage>
        <taxon>Eukaryota</taxon>
        <taxon>Sar</taxon>
        <taxon>Alveolata</taxon>
        <taxon>Dinophyceae</taxon>
        <taxon>Suessiales</taxon>
        <taxon>Suessiaceae</taxon>
        <taxon>Polarella</taxon>
    </lineage>
</organism>
<dbReference type="SUPFAM" id="SSF51735">
    <property type="entry name" value="NAD(P)-binding Rossmann-fold domains"/>
    <property type="match status" value="1"/>
</dbReference>
<dbReference type="GO" id="GO:0016616">
    <property type="term" value="F:oxidoreductase activity, acting on the CH-OH group of donors, NAD or NADP as acceptor"/>
    <property type="evidence" value="ECO:0007669"/>
    <property type="project" value="TreeGrafter"/>
</dbReference>
<dbReference type="EMBL" id="CAJNNW010032815">
    <property type="protein sequence ID" value="CAE8715553.1"/>
    <property type="molecule type" value="Genomic_DNA"/>
</dbReference>
<accession>A0A813KTL5</accession>
<evidence type="ECO:0000256" key="1">
    <source>
        <dbReference type="ARBA" id="ARBA00023002"/>
    </source>
</evidence>
<dbReference type="PANTHER" id="PTHR10366">
    <property type="entry name" value="NAD DEPENDENT EPIMERASE/DEHYDRATASE"/>
    <property type="match status" value="1"/>
</dbReference>
<sequence>MASPDPMSPPGAVGSTPVCVTGGTGFLGSWCVKLLLDDGYFVHATTRSAEKAAYLKRLPGAERLTIFEGVELLEPGSFDAAIMGCEAVLHTASPFYMEGGSEEKLVLPAVEGTRNVLSTCRRLGVKRVALTASTATIYVNYGTLPADHVYTGADWSSEELMQKKKNWYGLSKLLAEKLAWELSKEEGCPYQLTVLCPTLIWGPMLPGQPHLNTSANVLTGYVDGSKKEVENACKSVVDVRDVARAHIEAVRRDGAGGQRFLLIGGCPHLMDVANCLRDSLPPGAKERVPTQLSKKLGPTIMGPPPPLPVLYDVSPAEQLLGIKFISAEDQARSMVTSLLANGFKSSGQYVPDK</sequence>
<evidence type="ECO:0000313" key="5">
    <source>
        <dbReference type="Proteomes" id="UP000626109"/>
    </source>
</evidence>
<comment type="similarity">
    <text evidence="2">Belongs to the NAD(P)-dependent epimerase/dehydratase family. Dihydroflavonol-4-reductase subfamily.</text>
</comment>
<protein>
    <recommendedName>
        <fullName evidence="3">NAD-dependent epimerase/dehydratase domain-containing protein</fullName>
    </recommendedName>
</protein>
<name>A0A813KTL5_POLGL</name>
<dbReference type="InterPro" id="IPR001509">
    <property type="entry name" value="Epimerase_deHydtase"/>
</dbReference>
<proteinExistence type="inferred from homology"/>
<dbReference type="FunFam" id="3.40.50.720:FF:000085">
    <property type="entry name" value="Dihydroflavonol reductase"/>
    <property type="match status" value="1"/>
</dbReference>